<organism evidence="1 2">
    <name type="scientific">Sulfuricella denitrificans (strain DSM 22764 / NBRC 105220 / skB26)</name>
    <dbReference type="NCBI Taxonomy" id="1163617"/>
    <lineage>
        <taxon>Bacteria</taxon>
        <taxon>Pseudomonadati</taxon>
        <taxon>Pseudomonadota</taxon>
        <taxon>Betaproteobacteria</taxon>
        <taxon>Nitrosomonadales</taxon>
        <taxon>Sulfuricellaceae</taxon>
        <taxon>Sulfuricella</taxon>
    </lineage>
</organism>
<name>S6B1T4_SULDS</name>
<gene>
    <name evidence="1" type="ORF">SCD_n00791</name>
</gene>
<evidence type="ECO:0000313" key="1">
    <source>
        <dbReference type="EMBL" id="BAN34632.1"/>
    </source>
</evidence>
<dbReference type="OrthoDB" id="8564252at2"/>
<dbReference type="HOGENOM" id="CLU_2811105_0_0_4"/>
<sequence length="65" mass="7077">MTANWTLHEGVKMDDATASEVAKIACALKSLSAYTSLAMESEDAPEDLQAIVDEGLEAMTRIFVW</sequence>
<dbReference type="Proteomes" id="UP000015559">
    <property type="component" value="Chromosome"/>
</dbReference>
<dbReference type="KEGG" id="sdr:SCD_n00791"/>
<dbReference type="AlphaFoldDB" id="S6B1T4"/>
<dbReference type="STRING" id="1163617.SCD_n00791"/>
<evidence type="ECO:0000313" key="2">
    <source>
        <dbReference type="Proteomes" id="UP000015559"/>
    </source>
</evidence>
<dbReference type="eggNOG" id="ENOG5033I75">
    <property type="taxonomic scope" value="Bacteria"/>
</dbReference>
<proteinExistence type="predicted"/>
<dbReference type="EMBL" id="AP013066">
    <property type="protein sequence ID" value="BAN34632.1"/>
    <property type="molecule type" value="Genomic_DNA"/>
</dbReference>
<accession>S6B1T4</accession>
<reference evidence="1 2" key="1">
    <citation type="journal article" date="2012" name="Appl. Environ. Microbiol.">
        <title>Draft genome sequence of a psychrotolerant sulfur-oxidizing bacterium, Sulfuricella denitrificans skB26, and proteomic insights into cold adaptation.</title>
        <authorList>
            <person name="Watanabe T."/>
            <person name="Kojima H."/>
            <person name="Fukui M."/>
        </authorList>
    </citation>
    <scope>NUCLEOTIDE SEQUENCE [LARGE SCALE GENOMIC DNA]</scope>
    <source>
        <strain evidence="2">skB26</strain>
    </source>
</reference>
<dbReference type="RefSeq" id="WP_009206421.1">
    <property type="nucleotide sequence ID" value="NC_022357.1"/>
</dbReference>
<protein>
    <submittedName>
        <fullName evidence="1">Uncharacterized protein</fullName>
    </submittedName>
</protein>
<keyword evidence="2" id="KW-1185">Reference proteome</keyword>